<proteinExistence type="predicted"/>
<evidence type="ECO:0000256" key="2">
    <source>
        <dbReference type="SAM" id="SignalP"/>
    </source>
</evidence>
<sequence>MRKFINIAALFLLLPATAFGLEEDEYYCIQVASSPGNLDLLIEEAKELQNQFPQVRVEKIGHMYTVRVGFWKDFKKAKSALSEVKQLFPSAFLRDCYYKPQRWVFPARTETEKRANKIETRETATEKGIPEKPGKPSTSPLSFKWEEEFEKVKSQIKVTEPKLPQPLKQPTEEEKRAETASSKTTTFIGETYLFVDGSFVEGLDPRTGCRKRGRELIGRLGYRFVTDLFNSFSVWGDIYGGIGYQRFRHTTRRKGWWDIRYLYLNTKTFEERNTPGYDLSLGRMPLLEPRGFWYRNYLDGLRLRYQSTLLNWYLFAGGRFSDSRVSSSEERINLQGYRYLVARADYQYYYRQHLGFFFIKEYKKRFSNLNDPSVWKGVRPKENLNWLGVRLKGEKEWGSYWLDLGYMWGKRGFTDSIEQDCTAYKVVTATYYKGVHGIGAEIGAKRLLGDERNKGVGFRFAVGQGSNSRTGSTNFYLPKISTSMSYLFGPNRIRYYGELANPDLNNLVLLSLFGGYKVGEDTWLEANLIKYLQYKISPYAPFSRYFIAPNGKSRDLGTELDLLIDGEITGNGRWRYVAAGTLFIPGGAYSGKLDQWNAYGVFLRIKRYW</sequence>
<evidence type="ECO:0000313" key="4">
    <source>
        <dbReference type="EMBL" id="ADU96759.1"/>
    </source>
</evidence>
<dbReference type="Pfam" id="PF05036">
    <property type="entry name" value="SPOR"/>
    <property type="match status" value="1"/>
</dbReference>
<dbReference type="KEGG" id="tam:Theam_0792"/>
<evidence type="ECO:0000259" key="3">
    <source>
        <dbReference type="Pfam" id="PF05036"/>
    </source>
</evidence>
<dbReference type="AlphaFoldDB" id="E8T6H5"/>
<feature type="domain" description="SPOR" evidence="3">
    <location>
        <begin position="25"/>
        <end position="93"/>
    </location>
</feature>
<keyword evidence="5" id="KW-1185">Reference proteome</keyword>
<dbReference type="RefSeq" id="WP_013537545.1">
    <property type="nucleotide sequence ID" value="NC_014926.1"/>
</dbReference>
<name>E8T6H5_THEA1</name>
<dbReference type="STRING" id="648996.Theam_0792"/>
<dbReference type="InterPro" id="IPR007730">
    <property type="entry name" value="SPOR-like_dom"/>
</dbReference>
<dbReference type="eggNOG" id="ENOG5032ZXE">
    <property type="taxonomic scope" value="Bacteria"/>
</dbReference>
<accession>E8T6H5</accession>
<dbReference type="Gene3D" id="2.40.160.100">
    <property type="match status" value="1"/>
</dbReference>
<dbReference type="GO" id="GO:0042834">
    <property type="term" value="F:peptidoglycan binding"/>
    <property type="evidence" value="ECO:0007669"/>
    <property type="project" value="InterPro"/>
</dbReference>
<dbReference type="EMBL" id="CP002444">
    <property type="protein sequence ID" value="ADU96759.1"/>
    <property type="molecule type" value="Genomic_DNA"/>
</dbReference>
<dbReference type="Proteomes" id="UP000006362">
    <property type="component" value="Chromosome"/>
</dbReference>
<feature type="region of interest" description="Disordered" evidence="1">
    <location>
        <begin position="160"/>
        <end position="181"/>
    </location>
</feature>
<keyword evidence="2" id="KW-0732">Signal</keyword>
<dbReference type="HOGENOM" id="CLU_448275_0_0_0"/>
<organism evidence="4 5">
    <name type="scientific">Thermovibrio ammonificans (strain DSM 15698 / JCM 12110 / HB-1)</name>
    <dbReference type="NCBI Taxonomy" id="648996"/>
    <lineage>
        <taxon>Bacteria</taxon>
        <taxon>Pseudomonadati</taxon>
        <taxon>Aquificota</taxon>
        <taxon>Aquificia</taxon>
        <taxon>Desulfurobacteriales</taxon>
        <taxon>Desulfurobacteriaceae</taxon>
        <taxon>Thermovibrio</taxon>
    </lineage>
</organism>
<feature type="region of interest" description="Disordered" evidence="1">
    <location>
        <begin position="114"/>
        <end position="141"/>
    </location>
</feature>
<evidence type="ECO:0000313" key="5">
    <source>
        <dbReference type="Proteomes" id="UP000006362"/>
    </source>
</evidence>
<dbReference type="InterPro" id="IPR053728">
    <property type="entry name" value="Alginate_Permeability_Chnl"/>
</dbReference>
<dbReference type="OrthoDB" id="8297at2"/>
<reference evidence="4" key="1">
    <citation type="submission" date="2011-01" db="EMBL/GenBank/DDBJ databases">
        <title>Complete sequence of chromosome of Thermovibrio ammonificans HB-1.</title>
        <authorList>
            <consortium name="US DOE Joint Genome Institute"/>
            <person name="Lucas S."/>
            <person name="Copeland A."/>
            <person name="Lapidus A."/>
            <person name="Cheng J.-F."/>
            <person name="Goodwin L."/>
            <person name="Pitluck S."/>
            <person name="Davenport K."/>
            <person name="Detter J.C."/>
            <person name="Han C."/>
            <person name="Tapia R."/>
            <person name="Land M."/>
            <person name="Hauser L."/>
            <person name="Kyrpides N."/>
            <person name="Ivanova N."/>
            <person name="Ovchinnikova G."/>
            <person name="Vetriani C."/>
            <person name="Woyke T."/>
        </authorList>
    </citation>
    <scope>NUCLEOTIDE SEQUENCE [LARGE SCALE GENOMIC DNA]</scope>
    <source>
        <strain evidence="4">HB-1</strain>
    </source>
</reference>
<protein>
    <submittedName>
        <fullName evidence="4">Sporulation domain-containing protein</fullName>
    </submittedName>
</protein>
<gene>
    <name evidence="4" type="ordered locus">Theam_0792</name>
</gene>
<feature type="chain" id="PRO_5003227283" evidence="2">
    <location>
        <begin position="21"/>
        <end position="609"/>
    </location>
</feature>
<feature type="compositionally biased region" description="Basic and acidic residues" evidence="1">
    <location>
        <begin position="114"/>
        <end position="134"/>
    </location>
</feature>
<feature type="signal peptide" evidence="2">
    <location>
        <begin position="1"/>
        <end position="20"/>
    </location>
</feature>
<evidence type="ECO:0000256" key="1">
    <source>
        <dbReference type="SAM" id="MobiDB-lite"/>
    </source>
</evidence>
<dbReference type="TCDB" id="1.B.13.1.4">
    <property type="family name" value="the alginate export porin (aep) family"/>
</dbReference>